<name>A0A1H0R8L6_9BACT</name>
<dbReference type="EMBL" id="FNJI01000014">
    <property type="protein sequence ID" value="SDP25509.1"/>
    <property type="molecule type" value="Genomic_DNA"/>
</dbReference>
<reference evidence="2 3" key="1">
    <citation type="submission" date="2016-10" db="EMBL/GenBank/DDBJ databases">
        <authorList>
            <person name="de Groot N.N."/>
        </authorList>
    </citation>
    <scope>NUCLEOTIDE SEQUENCE [LARGE SCALE GENOMIC DNA]</scope>
    <source>
        <strain evidence="2 3">DSM 12130</strain>
    </source>
</reference>
<evidence type="ECO:0000256" key="1">
    <source>
        <dbReference type="SAM" id="MobiDB-lite"/>
    </source>
</evidence>
<evidence type="ECO:0000313" key="3">
    <source>
        <dbReference type="Proteomes" id="UP000199073"/>
    </source>
</evidence>
<dbReference type="Proteomes" id="UP000199073">
    <property type="component" value="Unassembled WGS sequence"/>
</dbReference>
<evidence type="ECO:0000313" key="2">
    <source>
        <dbReference type="EMBL" id="SDP25509.1"/>
    </source>
</evidence>
<accession>A0A1H0R8L6</accession>
<dbReference type="OrthoDB" id="8908934at2"/>
<organism evidence="2 3">
    <name type="scientific">Desulforhopalus singaporensis</name>
    <dbReference type="NCBI Taxonomy" id="91360"/>
    <lineage>
        <taxon>Bacteria</taxon>
        <taxon>Pseudomonadati</taxon>
        <taxon>Thermodesulfobacteriota</taxon>
        <taxon>Desulfobulbia</taxon>
        <taxon>Desulfobulbales</taxon>
        <taxon>Desulfocapsaceae</taxon>
        <taxon>Desulforhopalus</taxon>
    </lineage>
</organism>
<dbReference type="AlphaFoldDB" id="A0A1H0R8L6"/>
<protein>
    <submittedName>
        <fullName evidence="2">Uncharacterized protein</fullName>
    </submittedName>
</protein>
<keyword evidence="3" id="KW-1185">Reference proteome</keyword>
<dbReference type="RefSeq" id="WP_092222752.1">
    <property type="nucleotide sequence ID" value="NZ_FNJI01000014.1"/>
</dbReference>
<proteinExistence type="predicted"/>
<sequence>MAVAEQAKQLVEDIGLLIDYGVDSGGEQAKKLVAEYCRSILVLKLLKNHYSILPEAREDAVIKVSKLQYKDGIYLFVVATDHHAYLYLCSQDRVVFIGEYLSEMETEVLTFFEYSSQKEFRESCPPVEKLAEYPKTGGEETNTCPVCGVEGGEYHLLGCVVEVCPWCEGQLASCNCRFELLDVDEIEDEDQLEAFADLLHDKGRIVFSKEQSPAYPGTSKGVDRAGNKIKKERP</sequence>
<gene>
    <name evidence="2" type="ORF">SAMN05660330_02208</name>
</gene>
<feature type="region of interest" description="Disordered" evidence="1">
    <location>
        <begin position="210"/>
        <end position="234"/>
    </location>
</feature>